<dbReference type="InterPro" id="IPR011051">
    <property type="entry name" value="RmlC_Cupin_sf"/>
</dbReference>
<dbReference type="Proteomes" id="UP000269847">
    <property type="component" value="Plasmid p.1"/>
</dbReference>
<proteinExistence type="predicted"/>
<protein>
    <submittedName>
        <fullName evidence="2">Cupin domain-containing protein</fullName>
    </submittedName>
</protein>
<dbReference type="InterPro" id="IPR051610">
    <property type="entry name" value="GPI/OXD"/>
</dbReference>
<dbReference type="EMBL" id="CP032614">
    <property type="protein sequence ID" value="AYF85458.1"/>
    <property type="molecule type" value="Genomic_DNA"/>
</dbReference>
<keyword evidence="2" id="KW-0614">Plasmid</keyword>
<organism evidence="2 3">
    <name type="scientific">Bacillus thuringiensis</name>
    <dbReference type="NCBI Taxonomy" id="1428"/>
    <lineage>
        <taxon>Bacteria</taxon>
        <taxon>Bacillati</taxon>
        <taxon>Bacillota</taxon>
        <taxon>Bacilli</taxon>
        <taxon>Bacillales</taxon>
        <taxon>Bacillaceae</taxon>
        <taxon>Bacillus</taxon>
        <taxon>Bacillus cereus group</taxon>
    </lineage>
</organism>
<dbReference type="PANTHER" id="PTHR35848:SF6">
    <property type="entry name" value="CUPIN TYPE-2 DOMAIN-CONTAINING PROTEIN"/>
    <property type="match status" value="1"/>
</dbReference>
<dbReference type="InterPro" id="IPR013096">
    <property type="entry name" value="Cupin_2"/>
</dbReference>
<dbReference type="RefSeq" id="WP_001145763.1">
    <property type="nucleotide sequence ID" value="NZ_CP014283.1"/>
</dbReference>
<evidence type="ECO:0000313" key="2">
    <source>
        <dbReference type="EMBL" id="AYF85458.1"/>
    </source>
</evidence>
<name>A0A9W3YKY7_BACTU</name>
<reference evidence="2 3" key="1">
    <citation type="submission" date="2018-09" db="EMBL/GenBank/DDBJ databases">
        <title>Complete genome of Bacillus thuringiensis strain QZL38.</title>
        <authorList>
            <person name="Song F."/>
        </authorList>
    </citation>
    <scope>NUCLEOTIDE SEQUENCE [LARGE SCALE GENOMIC DNA]</scope>
    <source>
        <strain evidence="2 3">QZL38</strain>
        <plasmid evidence="2 3">p.1</plasmid>
    </source>
</reference>
<dbReference type="Pfam" id="PF07883">
    <property type="entry name" value="Cupin_2"/>
    <property type="match status" value="1"/>
</dbReference>
<dbReference type="CDD" id="cd06988">
    <property type="entry name" value="cupin_DddK"/>
    <property type="match status" value="1"/>
</dbReference>
<accession>A0A9W3YKY7</accession>
<dbReference type="AlphaFoldDB" id="A0A9W3YKY7"/>
<evidence type="ECO:0000313" key="3">
    <source>
        <dbReference type="Proteomes" id="UP000269847"/>
    </source>
</evidence>
<dbReference type="GO" id="GO:0046872">
    <property type="term" value="F:metal ion binding"/>
    <property type="evidence" value="ECO:0007669"/>
    <property type="project" value="UniProtKB-KW"/>
</dbReference>
<geneLocation type="plasmid" evidence="2 3">
    <name>p.1</name>
</geneLocation>
<dbReference type="InterPro" id="IPR036568">
    <property type="entry name" value="GGCT-like_sf"/>
</dbReference>
<dbReference type="SUPFAM" id="SSF110857">
    <property type="entry name" value="Gamma-glutamyl cyclotransferase-like"/>
    <property type="match status" value="1"/>
</dbReference>
<dbReference type="CDD" id="cd06661">
    <property type="entry name" value="GGCT_like"/>
    <property type="match status" value="1"/>
</dbReference>
<evidence type="ECO:0000256" key="1">
    <source>
        <dbReference type="ARBA" id="ARBA00022723"/>
    </source>
</evidence>
<dbReference type="InterPro" id="IPR014710">
    <property type="entry name" value="RmlC-like_jellyroll"/>
</dbReference>
<keyword evidence="1" id="KW-0479">Metal-binding</keyword>
<dbReference type="PANTHER" id="PTHR35848">
    <property type="entry name" value="OXALATE-BINDING PROTEIN"/>
    <property type="match status" value="1"/>
</dbReference>
<sequence>MPWFFAYGISTNPEQMVKDIGGYKNYKKAVLENYIYTFTGYHEDFRGGTSTIIPQQGGGVYGIAYQIETEQIDDLIKNGHGYILKENIAKIDNGSMPVYTLQLENHAPLAMPSKEYLEIVKNGLLKNYKEDFVDLYLGRALKRVQNEGLIDYQPVSKDSFTNEYNSQFRRLFPWHVTKQQPFGSAWAIVEPGEQTNPHHHDEEETFIVLSGKGIINVDGQEKIVGKGDIIYFEPFSTHTIKNIGDTSLEFLCIWWGALLEAR</sequence>
<dbReference type="InterPro" id="IPR013024">
    <property type="entry name" value="GGCT-like"/>
</dbReference>
<dbReference type="Gene3D" id="2.60.120.10">
    <property type="entry name" value="Jelly Rolls"/>
    <property type="match status" value="1"/>
</dbReference>
<dbReference type="Gene3D" id="3.10.490.10">
    <property type="entry name" value="Gamma-glutamyl cyclotransferase-like"/>
    <property type="match status" value="1"/>
</dbReference>
<dbReference type="SUPFAM" id="SSF51182">
    <property type="entry name" value="RmlC-like cupins"/>
    <property type="match status" value="1"/>
</dbReference>
<gene>
    <name evidence="2" type="ORF">D7J84_31420</name>
</gene>